<accession>A0A8J2LUD4</accession>
<proteinExistence type="predicted"/>
<gene>
    <name evidence="1" type="ORF">AFUS01_LOCUS38688</name>
</gene>
<protein>
    <submittedName>
        <fullName evidence="1">Uncharacterized protein</fullName>
    </submittedName>
</protein>
<evidence type="ECO:0000313" key="2">
    <source>
        <dbReference type="Proteomes" id="UP000708208"/>
    </source>
</evidence>
<organism evidence="1 2">
    <name type="scientific">Allacma fusca</name>
    <dbReference type="NCBI Taxonomy" id="39272"/>
    <lineage>
        <taxon>Eukaryota</taxon>
        <taxon>Metazoa</taxon>
        <taxon>Ecdysozoa</taxon>
        <taxon>Arthropoda</taxon>
        <taxon>Hexapoda</taxon>
        <taxon>Collembola</taxon>
        <taxon>Symphypleona</taxon>
        <taxon>Sminthuridae</taxon>
        <taxon>Allacma</taxon>
    </lineage>
</organism>
<reference evidence="1" key="1">
    <citation type="submission" date="2021-06" db="EMBL/GenBank/DDBJ databases">
        <authorList>
            <person name="Hodson N. C."/>
            <person name="Mongue J. A."/>
            <person name="Jaron S. K."/>
        </authorList>
    </citation>
    <scope>NUCLEOTIDE SEQUENCE</scope>
</reference>
<comment type="caution">
    <text evidence="1">The sequence shown here is derived from an EMBL/GenBank/DDBJ whole genome shotgun (WGS) entry which is preliminary data.</text>
</comment>
<name>A0A8J2LUD4_9HEXA</name>
<keyword evidence="2" id="KW-1185">Reference proteome</keyword>
<evidence type="ECO:0000313" key="1">
    <source>
        <dbReference type="EMBL" id="CAG7828785.1"/>
    </source>
</evidence>
<sequence>TFKVSFKTHGLLL</sequence>
<dbReference type="Proteomes" id="UP000708208">
    <property type="component" value="Unassembled WGS sequence"/>
</dbReference>
<dbReference type="EMBL" id="CAJVCH010548833">
    <property type="protein sequence ID" value="CAG7828785.1"/>
    <property type="molecule type" value="Genomic_DNA"/>
</dbReference>
<feature type="non-terminal residue" evidence="1">
    <location>
        <position position="1"/>
    </location>
</feature>